<name>A0A437MGG7_9PROT</name>
<dbReference type="RefSeq" id="WP_127787394.1">
    <property type="nucleotide sequence ID" value="NZ_SACL01000003.1"/>
</dbReference>
<sequence>MAATRQGPLAGLRVIDLGTMLAGPVACTLLADFGAEVIKVEQPGTGDTLRHIGPFLEGESLFWNVEARNKKSVTLNLKAAEGRELFLQLVRDADAVVENFRPGTLARLGLDYEALKAVNPRIVLLSISGFGQDGPYAGRAGYDRIALAFGGLMHITGFPDRPPVKSGVSIADYQTCLFGALSLMMALYHRDATPAGTGQHIDLALYESVFRFTDVLTVAYDRLGQVRERQGNIGLAGAPGEHFRTRDGRYLILTISNDAMFGRLCKAMGRDELPSMERFSSHDLRWRHIHEINAIVAAWIEGNEVSSVTAALDAHGLAYAIVLSIDEIVADPHYQARGNIETVRHPRLGELRMQGVGPKFSATPAGSIAAAPALGEHTDEILTGLGLDPVKIRMLRTAGIL</sequence>
<dbReference type="AlphaFoldDB" id="A0A437MGG7"/>
<gene>
    <name evidence="2" type="ORF">EOD42_10040</name>
</gene>
<dbReference type="PANTHER" id="PTHR48207:SF3">
    <property type="entry name" value="SUCCINATE--HYDROXYMETHYLGLUTARATE COA-TRANSFERASE"/>
    <property type="match status" value="1"/>
</dbReference>
<dbReference type="InterPro" id="IPR023606">
    <property type="entry name" value="CoA-Trfase_III_dom_1_sf"/>
</dbReference>
<dbReference type="InterPro" id="IPR050483">
    <property type="entry name" value="CoA-transferase_III_domain"/>
</dbReference>
<dbReference type="Gene3D" id="3.30.1540.10">
    <property type="entry name" value="formyl-coa transferase, domain 3"/>
    <property type="match status" value="1"/>
</dbReference>
<dbReference type="EMBL" id="SACL01000003">
    <property type="protein sequence ID" value="RVT96743.1"/>
    <property type="molecule type" value="Genomic_DNA"/>
</dbReference>
<dbReference type="SUPFAM" id="SSF89796">
    <property type="entry name" value="CoA-transferase family III (CaiB/BaiF)"/>
    <property type="match status" value="1"/>
</dbReference>
<dbReference type="Gene3D" id="3.40.50.10540">
    <property type="entry name" value="Crotonobetainyl-coa:carnitine coa-transferase, domain 1"/>
    <property type="match status" value="1"/>
</dbReference>
<reference evidence="2 3" key="1">
    <citation type="submission" date="2019-01" db="EMBL/GenBank/DDBJ databases">
        <authorList>
            <person name="Chen W.-M."/>
        </authorList>
    </citation>
    <scope>NUCLEOTIDE SEQUENCE [LARGE SCALE GENOMIC DNA]</scope>
    <source>
        <strain evidence="2 3">CCP-6</strain>
    </source>
</reference>
<keyword evidence="3" id="KW-1185">Reference proteome</keyword>
<evidence type="ECO:0000313" key="3">
    <source>
        <dbReference type="Proteomes" id="UP000282957"/>
    </source>
</evidence>
<evidence type="ECO:0000256" key="1">
    <source>
        <dbReference type="ARBA" id="ARBA00022679"/>
    </source>
</evidence>
<evidence type="ECO:0000313" key="2">
    <source>
        <dbReference type="EMBL" id="RVT96743.1"/>
    </source>
</evidence>
<dbReference type="Pfam" id="PF02515">
    <property type="entry name" value="CoA_transf_3"/>
    <property type="match status" value="1"/>
</dbReference>
<dbReference type="InterPro" id="IPR003673">
    <property type="entry name" value="CoA-Trfase_fam_III"/>
</dbReference>
<protein>
    <submittedName>
        <fullName evidence="2">CoA transferase</fullName>
    </submittedName>
</protein>
<dbReference type="OrthoDB" id="7457784at2"/>
<comment type="caution">
    <text evidence="2">The sequence shown here is derived from an EMBL/GenBank/DDBJ whole genome shotgun (WGS) entry which is preliminary data.</text>
</comment>
<organism evidence="2 3">
    <name type="scientific">Rhodovarius crocodyli</name>
    <dbReference type="NCBI Taxonomy" id="1979269"/>
    <lineage>
        <taxon>Bacteria</taxon>
        <taxon>Pseudomonadati</taxon>
        <taxon>Pseudomonadota</taxon>
        <taxon>Alphaproteobacteria</taxon>
        <taxon>Acetobacterales</taxon>
        <taxon>Roseomonadaceae</taxon>
        <taxon>Rhodovarius</taxon>
    </lineage>
</organism>
<dbReference type="Proteomes" id="UP000282957">
    <property type="component" value="Unassembled WGS sequence"/>
</dbReference>
<keyword evidence="1 2" id="KW-0808">Transferase</keyword>
<proteinExistence type="predicted"/>
<accession>A0A437MGG7</accession>
<dbReference type="InterPro" id="IPR044855">
    <property type="entry name" value="CoA-Trfase_III_dom3_sf"/>
</dbReference>
<dbReference type="GO" id="GO:0008410">
    <property type="term" value="F:CoA-transferase activity"/>
    <property type="evidence" value="ECO:0007669"/>
    <property type="project" value="TreeGrafter"/>
</dbReference>
<dbReference type="PANTHER" id="PTHR48207">
    <property type="entry name" value="SUCCINATE--HYDROXYMETHYLGLUTARATE COA-TRANSFERASE"/>
    <property type="match status" value="1"/>
</dbReference>